<comment type="catalytic activity">
    <reaction evidence="7">
        <text>a 1,2-diacyl-sn-glycero-3-phospho-(1D-myo-inositol) + ATP = a 1,2-diacyl-sn-glycero-3-phospho-(1D-myo-inositol-3-phosphate) + ADP + H(+)</text>
        <dbReference type="Rhea" id="RHEA:12709"/>
        <dbReference type="ChEBI" id="CHEBI:15378"/>
        <dbReference type="ChEBI" id="CHEBI:30616"/>
        <dbReference type="ChEBI" id="CHEBI:57880"/>
        <dbReference type="ChEBI" id="CHEBI:58088"/>
        <dbReference type="ChEBI" id="CHEBI:456216"/>
        <dbReference type="EC" id="2.7.1.137"/>
    </reaction>
</comment>
<dbReference type="InterPro" id="IPR002420">
    <property type="entry name" value="PI3K-type_C2_dom"/>
</dbReference>
<feature type="domain" description="C2 PI3K-type" evidence="11">
    <location>
        <begin position="42"/>
        <end position="187"/>
    </location>
</feature>
<feature type="domain" description="PIK helical" evidence="10">
    <location>
        <begin position="289"/>
        <end position="516"/>
    </location>
</feature>
<dbReference type="OrthoDB" id="67688at2759"/>
<evidence type="ECO:0000256" key="1">
    <source>
        <dbReference type="ARBA" id="ARBA00012073"/>
    </source>
</evidence>
<organism evidence="12 13">
    <name type="scientific">Dimorphilus gyrociliatus</name>
    <dbReference type="NCBI Taxonomy" id="2664684"/>
    <lineage>
        <taxon>Eukaryota</taxon>
        <taxon>Metazoa</taxon>
        <taxon>Spiralia</taxon>
        <taxon>Lophotrochozoa</taxon>
        <taxon>Annelida</taxon>
        <taxon>Polychaeta</taxon>
        <taxon>Polychaeta incertae sedis</taxon>
        <taxon>Dinophilidae</taxon>
        <taxon>Dimorphilus</taxon>
    </lineage>
</organism>
<dbReference type="InterPro" id="IPR057756">
    <property type="entry name" value="PI3-kinase_type3/VPS34_cat"/>
</dbReference>
<evidence type="ECO:0000256" key="5">
    <source>
        <dbReference type="ARBA" id="ARBA00022777"/>
    </source>
</evidence>
<dbReference type="PROSITE" id="PS00916">
    <property type="entry name" value="PI3_4_KINASE_2"/>
    <property type="match status" value="1"/>
</dbReference>
<evidence type="ECO:0000256" key="4">
    <source>
        <dbReference type="ARBA" id="ARBA00022741"/>
    </source>
</evidence>
<dbReference type="Proteomes" id="UP000549394">
    <property type="component" value="Unassembled WGS sequence"/>
</dbReference>
<dbReference type="GO" id="GO:0016303">
    <property type="term" value="F:1-phosphatidylinositol-3-kinase activity"/>
    <property type="evidence" value="ECO:0007669"/>
    <property type="project" value="UniProtKB-UniRule"/>
</dbReference>
<name>A0A7I8V8A7_9ANNE</name>
<dbReference type="InterPro" id="IPR035892">
    <property type="entry name" value="C2_domain_sf"/>
</dbReference>
<dbReference type="InterPro" id="IPR042236">
    <property type="entry name" value="PI3K_accessory_sf"/>
</dbReference>
<dbReference type="InterPro" id="IPR018936">
    <property type="entry name" value="PI3/4_kinase_CS"/>
</dbReference>
<dbReference type="SMART" id="SM00142">
    <property type="entry name" value="PI3K_C2"/>
    <property type="match status" value="1"/>
</dbReference>
<dbReference type="GO" id="GO:0000407">
    <property type="term" value="C:phagophore assembly site"/>
    <property type="evidence" value="ECO:0007669"/>
    <property type="project" value="TreeGrafter"/>
</dbReference>
<keyword evidence="3 7" id="KW-0808">Transferase</keyword>
<dbReference type="EMBL" id="CAJFCJ010000002">
    <property type="protein sequence ID" value="CAD5112044.1"/>
    <property type="molecule type" value="Genomic_DNA"/>
</dbReference>
<evidence type="ECO:0000256" key="8">
    <source>
        <dbReference type="PROSITE-ProRule" id="PRU00880"/>
    </source>
</evidence>
<dbReference type="InterPro" id="IPR015433">
    <property type="entry name" value="PI3/4_kinase"/>
</dbReference>
<reference evidence="12 13" key="1">
    <citation type="submission" date="2020-08" db="EMBL/GenBank/DDBJ databases">
        <authorList>
            <person name="Hejnol A."/>
        </authorList>
    </citation>
    <scope>NUCLEOTIDE SEQUENCE [LARGE SCALE GENOMIC DNA]</scope>
</reference>
<dbReference type="SUPFAM" id="SSF56112">
    <property type="entry name" value="Protein kinase-like (PK-like)"/>
    <property type="match status" value="1"/>
</dbReference>
<dbReference type="GO" id="GO:0048015">
    <property type="term" value="P:phosphatidylinositol-mediated signaling"/>
    <property type="evidence" value="ECO:0007669"/>
    <property type="project" value="TreeGrafter"/>
</dbReference>
<keyword evidence="13" id="KW-1185">Reference proteome</keyword>
<dbReference type="GO" id="GO:0034272">
    <property type="term" value="C:phosphatidylinositol 3-kinase complex, class III, type II"/>
    <property type="evidence" value="ECO:0007669"/>
    <property type="project" value="TreeGrafter"/>
</dbReference>
<evidence type="ECO:0000259" key="11">
    <source>
        <dbReference type="PROSITE" id="PS51547"/>
    </source>
</evidence>
<evidence type="ECO:0000256" key="3">
    <source>
        <dbReference type="ARBA" id="ARBA00022679"/>
    </source>
</evidence>
<evidence type="ECO:0000313" key="13">
    <source>
        <dbReference type="Proteomes" id="UP000549394"/>
    </source>
</evidence>
<dbReference type="Pfam" id="PF00454">
    <property type="entry name" value="PI3_PI4_kinase"/>
    <property type="match status" value="1"/>
</dbReference>
<dbReference type="InterPro" id="IPR001263">
    <property type="entry name" value="PI3K_accessory_dom"/>
</dbReference>
<dbReference type="GO" id="GO:0005768">
    <property type="term" value="C:endosome"/>
    <property type="evidence" value="ECO:0007669"/>
    <property type="project" value="TreeGrafter"/>
</dbReference>
<gene>
    <name evidence="12" type="ORF">DGYR_LOCUS1253</name>
</gene>
<feature type="domain" description="PI3K/PI4K catalytic" evidence="9">
    <location>
        <begin position="624"/>
        <end position="897"/>
    </location>
</feature>
<keyword evidence="6 7" id="KW-0067">ATP-binding</keyword>
<dbReference type="AlphaFoldDB" id="A0A7I8V8A7"/>
<dbReference type="CDD" id="cd08397">
    <property type="entry name" value="C2_PI3K_class_III"/>
    <property type="match status" value="1"/>
</dbReference>
<dbReference type="PIRSF" id="PIRSF000587">
    <property type="entry name" value="PI3K_Vps34"/>
    <property type="match status" value="1"/>
</dbReference>
<dbReference type="InterPro" id="IPR000403">
    <property type="entry name" value="PI3/4_kinase_cat_dom"/>
</dbReference>
<evidence type="ECO:0000256" key="7">
    <source>
        <dbReference type="PIRNR" id="PIRNR000587"/>
    </source>
</evidence>
<dbReference type="SMART" id="SM00146">
    <property type="entry name" value="PI3Kc"/>
    <property type="match status" value="1"/>
</dbReference>
<dbReference type="PROSITE" id="PS50290">
    <property type="entry name" value="PI3_4_KINASE_3"/>
    <property type="match status" value="1"/>
</dbReference>
<protein>
    <recommendedName>
        <fullName evidence="2 7">Phosphatidylinositol 3-kinase catalytic subunit type 3</fullName>
        <ecNumber evidence="1 7">2.7.1.137</ecNumber>
    </recommendedName>
</protein>
<dbReference type="Gene3D" id="1.10.1070.11">
    <property type="entry name" value="Phosphatidylinositol 3-/4-kinase, catalytic domain"/>
    <property type="match status" value="1"/>
</dbReference>
<comment type="similarity">
    <text evidence="7 8">Belongs to the PI3/PI4-kinase family.</text>
</comment>
<keyword evidence="5 7" id="KW-0418">Kinase</keyword>
<accession>A0A7I8V8A7</accession>
<dbReference type="GO" id="GO:0034271">
    <property type="term" value="C:phosphatidylinositol 3-kinase complex, class III, type I"/>
    <property type="evidence" value="ECO:0007669"/>
    <property type="project" value="TreeGrafter"/>
</dbReference>
<dbReference type="PANTHER" id="PTHR10048:SF7">
    <property type="entry name" value="PHOSPHATIDYLINOSITOL 3-KINASE CATALYTIC SUBUNIT TYPE 3"/>
    <property type="match status" value="1"/>
</dbReference>
<evidence type="ECO:0000256" key="6">
    <source>
        <dbReference type="ARBA" id="ARBA00022840"/>
    </source>
</evidence>
<dbReference type="Gene3D" id="1.25.40.70">
    <property type="entry name" value="Phosphatidylinositol 3-kinase, accessory domain (PIK)"/>
    <property type="match status" value="1"/>
</dbReference>
<dbReference type="InterPro" id="IPR008290">
    <property type="entry name" value="PI3K_Vps34"/>
</dbReference>
<dbReference type="PROSITE" id="PS51545">
    <property type="entry name" value="PIK_HELICAL"/>
    <property type="match status" value="1"/>
</dbReference>
<dbReference type="Gene3D" id="3.30.1010.10">
    <property type="entry name" value="Phosphatidylinositol 3-kinase Catalytic Subunit, Chain A, domain 4"/>
    <property type="match status" value="1"/>
</dbReference>
<dbReference type="InterPro" id="IPR011009">
    <property type="entry name" value="Kinase-like_dom_sf"/>
</dbReference>
<dbReference type="SUPFAM" id="SSF48371">
    <property type="entry name" value="ARM repeat"/>
    <property type="match status" value="1"/>
</dbReference>
<dbReference type="GO" id="GO:0005777">
    <property type="term" value="C:peroxisome"/>
    <property type="evidence" value="ECO:0007669"/>
    <property type="project" value="TreeGrafter"/>
</dbReference>
<dbReference type="CDD" id="cd00896">
    <property type="entry name" value="PI3Kc_III"/>
    <property type="match status" value="1"/>
</dbReference>
<dbReference type="Pfam" id="PF00613">
    <property type="entry name" value="PI3Ka"/>
    <property type="match status" value="1"/>
</dbReference>
<dbReference type="SMART" id="SM00145">
    <property type="entry name" value="PI3Ka"/>
    <property type="match status" value="1"/>
</dbReference>
<dbReference type="FunFam" id="1.10.1070.11:FF:000002">
    <property type="entry name" value="Phosphatidylinositol 3-kinase catalytic subunit type 3"/>
    <property type="match status" value="1"/>
</dbReference>
<dbReference type="Gene3D" id="2.60.40.150">
    <property type="entry name" value="C2 domain"/>
    <property type="match status" value="1"/>
</dbReference>
<dbReference type="EC" id="2.7.1.137" evidence="1 7"/>
<proteinExistence type="inferred from homology"/>
<dbReference type="InterPro" id="IPR016024">
    <property type="entry name" value="ARM-type_fold"/>
</dbReference>
<dbReference type="PANTHER" id="PTHR10048">
    <property type="entry name" value="PHOSPHATIDYLINOSITOL KINASE"/>
    <property type="match status" value="1"/>
</dbReference>
<dbReference type="GO" id="GO:0005524">
    <property type="term" value="F:ATP binding"/>
    <property type="evidence" value="ECO:0007669"/>
    <property type="project" value="UniProtKB-UniRule"/>
</dbReference>
<evidence type="ECO:0000313" key="12">
    <source>
        <dbReference type="EMBL" id="CAD5112044.1"/>
    </source>
</evidence>
<evidence type="ECO:0000259" key="10">
    <source>
        <dbReference type="PROSITE" id="PS51545"/>
    </source>
</evidence>
<dbReference type="GO" id="GO:0000045">
    <property type="term" value="P:autophagosome assembly"/>
    <property type="evidence" value="ECO:0007669"/>
    <property type="project" value="TreeGrafter"/>
</dbReference>
<evidence type="ECO:0000256" key="2">
    <source>
        <dbReference type="ARBA" id="ARBA00019787"/>
    </source>
</evidence>
<dbReference type="Pfam" id="PF00792">
    <property type="entry name" value="PI3K_C2"/>
    <property type="match status" value="1"/>
</dbReference>
<dbReference type="GO" id="GO:0006897">
    <property type="term" value="P:endocytosis"/>
    <property type="evidence" value="ECO:0007669"/>
    <property type="project" value="TreeGrafter"/>
</dbReference>
<keyword evidence="4 7" id="KW-0547">Nucleotide-binding</keyword>
<comment type="caution">
    <text evidence="12">The sequence shown here is derived from an EMBL/GenBank/DDBJ whole genome shotgun (WGS) entry which is preliminary data.</text>
</comment>
<evidence type="ECO:0000259" key="9">
    <source>
        <dbReference type="PROSITE" id="PS50290"/>
    </source>
</evidence>
<sequence>MDHGANNLAEVENFHYIYSCDLNIPVEVKIGTLEGDRKKPSYKDLLDDPLSHFIHTQSPKNNSDLLVTCQLFSGDREICLPISTAYKPFSTRFNWNEWIKLPVRYSDLPREAILGFTIWEACRTEDSKAVGGTTLNIFSKRGVLRQGMYDLKVWPNVEADGLHGTTDGRVSGQMDEMGRLSKLAKRHRNGQMPKVDWLDRLAFREIEKINARQKKESNNIYLNIEFPRIHLNDINHSVVYYEEGADDVNIFQTASEDSLMLFDPDINEDNLVENKHHILTRCQKSAAVDKELKPNAEDKKRLGKIVDYPSSRSLTADEKDFLWKFRYHLSAEKKALTKFLRTVDFNVTEEKNHALEMMWNWEPIDPEDALELLGKEWQEQNIREYAVSRLNRAENEDLLLYLLQLVQGLRYENPDCIMNGLREDEKRYKNMNRRPSTSRNEIEISRCSDDTQITDSTSSKISNKINEYNNLPAFLIYRAKEDFVLTNYFYWYLVAEQPDQIAGKESSSFQNNIFSRMLEWFALVLNSSDEKTKQTYHHLKCQQQLVRNLTQLTEHLSRFNTRQKKIERLREMLKDQEPGKFNFVQFNPLPLPLDPAVTVNSIVVDDASVFNVGLGNLIRILNIVSFYFSIKQSSMAPCRLTFRKYESNDDKDNYVTIFKHGDDMRQDQLVLQMITLMDRILRKENLDLKLTPYKVLAFDNKHGLVEFVESQPVREILGKDGSILEYLRKKAPCNDEKAPYGVQPEVLDNYIRSVAGYTVITYLLGVGDRHYDNLLLRENGKLFHIDFGYILGRDPKPMAPPIKLGKEILLDVIGGKDSEYFTTFKNHTITAYLSLRRSANLISNLFSLMLDANVPDIALEADKTLKKVQDKFHLELHEEKAVEELTKIIEESMSAKFAAFLEQLHKFAINMRQ</sequence>
<dbReference type="PROSITE" id="PS51547">
    <property type="entry name" value="C2_PI3K"/>
    <property type="match status" value="1"/>
</dbReference>
<dbReference type="PROSITE" id="PS00915">
    <property type="entry name" value="PI3_4_KINASE_1"/>
    <property type="match status" value="1"/>
</dbReference>
<dbReference type="InterPro" id="IPR036940">
    <property type="entry name" value="PI3/4_kinase_cat_sf"/>
</dbReference>
<dbReference type="SUPFAM" id="SSF49562">
    <property type="entry name" value="C2 domain (Calcium/lipid-binding domain, CaLB)"/>
    <property type="match status" value="1"/>
</dbReference>